<proteinExistence type="predicted"/>
<feature type="domain" description="ATP-citrate synthase/succinyl-CoA ligase C-terminal" evidence="2">
    <location>
        <begin position="335"/>
        <end position="488"/>
    </location>
</feature>
<sequence>MLSARLIKGNFQDSVTLMVLSRDLSSLADVNRVSVMMGTSANKDVFRETGMWHDDLAEATPNDLCIVIDAEGEDAGVADRIAAQVEERLAAMAKGGSKARYPVARSFRRACDQLPKADLALISVAGQYAHGLAKEALDAGLNVMIFSDNVSVEEERDLKETARERGLLVMGPDCGTAIVGKAPLAFANRIPQGPIAVVGASGTGLQEVTCQIARGGMGISHALGLGGRDLSETIGGLSAETALDFVAADEASKVVVFVSKPPAAAVRAALLDKLKRLGKPAVALFLGDHPDRRDFGDLHLTRTLDEAAALAVDLAKVEEQAASVPALTAKGIRGLYTGGTLAGEAAQLLAEALDLSADAAHDEGFMLRTAEHRIIDLGDDLYTRGRPHPMIDPFGRNEMIHALAGDADAGILLVDVVLGFGSHADPAGELARAVEEMRAARGDKAPITVIANLTGVSEDPQDYAAQAKTLEDAGILIADSVRMAVLLALRLITPAKVETATLSPLLSEPPAVINIGLRGFADDLASNDVDVVHLKWEPVSDKTEKLRRMAASLI</sequence>
<dbReference type="InterPro" id="IPR005811">
    <property type="entry name" value="SUCC_ACL_C"/>
</dbReference>
<dbReference type="NCBIfam" id="NF004760">
    <property type="entry name" value="PRK06091.1"/>
    <property type="match status" value="1"/>
</dbReference>
<dbReference type="SUPFAM" id="SSF52210">
    <property type="entry name" value="Succinyl-CoA synthetase domains"/>
    <property type="match status" value="2"/>
</dbReference>
<dbReference type="Gene3D" id="3.40.50.720">
    <property type="entry name" value="NAD(P)-binding Rossmann-like Domain"/>
    <property type="match status" value="1"/>
</dbReference>
<keyword evidence="5" id="KW-1185">Reference proteome</keyword>
<evidence type="ECO:0000256" key="1">
    <source>
        <dbReference type="ARBA" id="ARBA00022532"/>
    </source>
</evidence>
<protein>
    <submittedName>
        <fullName evidence="4">FdrA protein</fullName>
    </submittedName>
</protein>
<dbReference type="EMBL" id="JAUSUK010000002">
    <property type="protein sequence ID" value="MDQ0326130.1"/>
    <property type="molecule type" value="Genomic_DNA"/>
</dbReference>
<evidence type="ECO:0000259" key="3">
    <source>
        <dbReference type="Pfam" id="PF02629"/>
    </source>
</evidence>
<dbReference type="Pfam" id="PF00549">
    <property type="entry name" value="Ligase_CoA"/>
    <property type="match status" value="1"/>
</dbReference>
<gene>
    <name evidence="4" type="ORF">J2R99_001999</name>
</gene>
<evidence type="ECO:0000259" key="2">
    <source>
        <dbReference type="Pfam" id="PF00549"/>
    </source>
</evidence>
<accession>A0ABU0C6H9</accession>
<comment type="caution">
    <text evidence="4">The sequence shown here is derived from an EMBL/GenBank/DDBJ whole genome shotgun (WGS) entry which is preliminary data.</text>
</comment>
<evidence type="ECO:0000313" key="5">
    <source>
        <dbReference type="Proteomes" id="UP001230253"/>
    </source>
</evidence>
<dbReference type="SUPFAM" id="SSF51735">
    <property type="entry name" value="NAD(P)-binding Rossmann-fold domains"/>
    <property type="match status" value="1"/>
</dbReference>
<dbReference type="InterPro" id="IPR036291">
    <property type="entry name" value="NAD(P)-bd_dom_sf"/>
</dbReference>
<dbReference type="Gene3D" id="3.40.50.261">
    <property type="entry name" value="Succinyl-CoA synthetase domains"/>
    <property type="match status" value="2"/>
</dbReference>
<keyword evidence="1" id="KW-0816">Tricarboxylic acid cycle</keyword>
<dbReference type="InterPro" id="IPR003781">
    <property type="entry name" value="CoA-bd"/>
</dbReference>
<feature type="domain" description="CoA-binding" evidence="3">
    <location>
        <begin position="194"/>
        <end position="285"/>
    </location>
</feature>
<dbReference type="Pfam" id="PF02629">
    <property type="entry name" value="CoA_binding"/>
    <property type="match status" value="1"/>
</dbReference>
<dbReference type="Proteomes" id="UP001230253">
    <property type="component" value="Unassembled WGS sequence"/>
</dbReference>
<dbReference type="PANTHER" id="PTHR11117">
    <property type="entry name" value="SUCCINYL-COA LIGASE SUBUNIT ALPHA"/>
    <property type="match status" value="1"/>
</dbReference>
<name>A0ABU0C6H9_9BRAD</name>
<organism evidence="4 5">
    <name type="scientific">Rhodopseudomonas julia</name>
    <dbReference type="NCBI Taxonomy" id="200617"/>
    <lineage>
        <taxon>Bacteria</taxon>
        <taxon>Pseudomonadati</taxon>
        <taxon>Pseudomonadota</taxon>
        <taxon>Alphaproteobacteria</taxon>
        <taxon>Hyphomicrobiales</taxon>
        <taxon>Nitrobacteraceae</taxon>
        <taxon>Rhodopseudomonas</taxon>
    </lineage>
</organism>
<reference evidence="4 5" key="1">
    <citation type="submission" date="2023-07" db="EMBL/GenBank/DDBJ databases">
        <title>Genomic Encyclopedia of Type Strains, Phase IV (KMG-IV): sequencing the most valuable type-strain genomes for metagenomic binning, comparative biology and taxonomic classification.</title>
        <authorList>
            <person name="Goeker M."/>
        </authorList>
    </citation>
    <scope>NUCLEOTIDE SEQUENCE [LARGE SCALE GENOMIC DNA]</scope>
    <source>
        <strain evidence="4 5">DSM 11549</strain>
    </source>
</reference>
<evidence type="ECO:0000313" key="4">
    <source>
        <dbReference type="EMBL" id="MDQ0326130.1"/>
    </source>
</evidence>
<dbReference type="PANTHER" id="PTHR11117:SF24">
    <property type="entry name" value="PROTEIN FDRA"/>
    <property type="match status" value="1"/>
</dbReference>
<dbReference type="InterPro" id="IPR016102">
    <property type="entry name" value="Succinyl-CoA_synth-like"/>
</dbReference>
<dbReference type="RefSeq" id="WP_307154339.1">
    <property type="nucleotide sequence ID" value="NZ_JAUSUK010000002.1"/>
</dbReference>